<dbReference type="Gene3D" id="3.40.50.300">
    <property type="entry name" value="P-loop containing nucleotide triphosphate hydrolases"/>
    <property type="match status" value="1"/>
</dbReference>
<feature type="domain" description="Rad50/SbcC-type AAA" evidence="1">
    <location>
        <begin position="19"/>
        <end position="130"/>
    </location>
</feature>
<name>A0ABY9PYS5_9FIRM</name>
<dbReference type="EMBL" id="CP101637">
    <property type="protein sequence ID" value="WMT80081.1"/>
    <property type="molecule type" value="Genomic_DNA"/>
</dbReference>
<dbReference type="Pfam" id="PF13476">
    <property type="entry name" value="AAA_23"/>
    <property type="match status" value="1"/>
</dbReference>
<evidence type="ECO:0000313" key="2">
    <source>
        <dbReference type="EMBL" id="WMT80081.1"/>
    </source>
</evidence>
<reference evidence="2 3" key="1">
    <citation type="submission" date="2022-07" db="EMBL/GenBank/DDBJ databases">
        <title>Genome sequence of Terrisporobacter mayombei DSM6539.</title>
        <authorList>
            <person name="Boeer T."/>
            <person name="Bengelsdorf F.R."/>
            <person name="Daniel R."/>
            <person name="Poehlein A."/>
        </authorList>
    </citation>
    <scope>NUCLEOTIDE SEQUENCE [LARGE SCALE GENOMIC DNA]</scope>
    <source>
        <strain evidence="2 3">DSM 6539</strain>
    </source>
</reference>
<dbReference type="InterPro" id="IPR027417">
    <property type="entry name" value="P-loop_NTPase"/>
</dbReference>
<organism evidence="2 3">
    <name type="scientific">Terrisporobacter mayombei</name>
    <dbReference type="NCBI Taxonomy" id="1541"/>
    <lineage>
        <taxon>Bacteria</taxon>
        <taxon>Bacillati</taxon>
        <taxon>Bacillota</taxon>
        <taxon>Clostridia</taxon>
        <taxon>Peptostreptococcales</taxon>
        <taxon>Peptostreptococcaceae</taxon>
        <taxon>Terrisporobacter</taxon>
    </lineage>
</organism>
<evidence type="ECO:0000259" key="1">
    <source>
        <dbReference type="Pfam" id="PF13476"/>
    </source>
</evidence>
<protein>
    <recommendedName>
        <fullName evidence="1">Rad50/SbcC-type AAA domain-containing protein</fullName>
    </recommendedName>
</protein>
<accession>A0ABY9PYS5</accession>
<gene>
    <name evidence="2" type="ORF">TEMA_03930</name>
</gene>
<keyword evidence="3" id="KW-1185">Reference proteome</keyword>
<proteinExistence type="predicted"/>
<dbReference type="InterPro" id="IPR038729">
    <property type="entry name" value="Rad50/SbcC_AAA"/>
</dbReference>
<dbReference type="RefSeq" id="WP_228104346.1">
    <property type="nucleotide sequence ID" value="NZ_CP101637.1"/>
</dbReference>
<sequence>MSSFYIKKLSLSGNNVKTSSIEFTNNLNIVCGPSDTGKTYILECIDFIFGCDNKDFPLSKNTGYDIVNMEISTSCGPIFLKRNFEENNIYVESNNPQIESGKYSKTKSRLYIGDLFLKLMEINSPPKIIKNQNFERQSLSFRTFCIHFL</sequence>
<dbReference type="Proteomes" id="UP001235030">
    <property type="component" value="Chromosome"/>
</dbReference>
<evidence type="ECO:0000313" key="3">
    <source>
        <dbReference type="Proteomes" id="UP001235030"/>
    </source>
</evidence>
<dbReference type="SUPFAM" id="SSF52540">
    <property type="entry name" value="P-loop containing nucleoside triphosphate hydrolases"/>
    <property type="match status" value="1"/>
</dbReference>